<name>A0AAU8IVQ1_9ACTN</name>
<evidence type="ECO:0000256" key="4">
    <source>
        <dbReference type="ARBA" id="ARBA00022729"/>
    </source>
</evidence>
<sequence>MRQALKIGVMAAAAATGMLSMPGAAAALTGDEGDAGASASAADAPSHEAQGYGDTPRSETTAHSPGLLSGNSVQAPVDIGLNLCGNTADVVGALNPSTGNACAGSGDASAAPAPVEEHLPPAPHLPPGTPATPTTPTPATPPTTPSTPAQPPTDRAVPPAPQTVVPGPGRDVLSPAAAPAEVRVPEARERLADTGADPNLLAAAATSAGLLVGGGILYRRSSAPRR</sequence>
<keyword evidence="5" id="KW-0130">Cell adhesion</keyword>
<feature type="region of interest" description="Disordered" evidence="8">
    <location>
        <begin position="26"/>
        <end position="69"/>
    </location>
</feature>
<dbReference type="EMBL" id="CP159534">
    <property type="protein sequence ID" value="XCJ72181.1"/>
    <property type="molecule type" value="Genomic_DNA"/>
</dbReference>
<feature type="domain" description="Chaplin" evidence="11">
    <location>
        <begin position="64"/>
        <end position="104"/>
    </location>
</feature>
<feature type="transmembrane region" description="Helical" evidence="9">
    <location>
        <begin position="200"/>
        <end position="218"/>
    </location>
</feature>
<keyword evidence="4 10" id="KW-0732">Signal</keyword>
<keyword evidence="9" id="KW-1133">Transmembrane helix</keyword>
<evidence type="ECO:0000256" key="7">
    <source>
        <dbReference type="PROSITE-ProRule" id="PRU01232"/>
    </source>
</evidence>
<dbReference type="KEGG" id="stac:ABII15_20395"/>
<keyword evidence="9" id="KW-0812">Transmembrane</keyword>
<feature type="compositionally biased region" description="Low complexity" evidence="8">
    <location>
        <begin position="102"/>
        <end position="114"/>
    </location>
</feature>
<keyword evidence="6 7" id="KW-0034">Amyloid</keyword>
<feature type="chain" id="PRO_5043650198" evidence="10">
    <location>
        <begin position="27"/>
        <end position="226"/>
    </location>
</feature>
<evidence type="ECO:0000256" key="6">
    <source>
        <dbReference type="ARBA" id="ARBA00023087"/>
    </source>
</evidence>
<evidence type="ECO:0000256" key="9">
    <source>
        <dbReference type="SAM" id="Phobius"/>
    </source>
</evidence>
<feature type="region of interest" description="Disordered" evidence="8">
    <location>
        <begin position="102"/>
        <end position="191"/>
    </location>
</feature>
<keyword evidence="9" id="KW-0472">Membrane</keyword>
<proteinExistence type="predicted"/>
<gene>
    <name evidence="12" type="ORF">ABII15_20395</name>
</gene>
<dbReference type="InterPro" id="IPR005528">
    <property type="entry name" value="ChpA-H"/>
</dbReference>
<reference evidence="12" key="1">
    <citation type="submission" date="2024-06" db="EMBL/GenBank/DDBJ databases">
        <title>Streptomyces sp. strain HUAS MG91 genome sequences.</title>
        <authorList>
            <person name="Mo P."/>
        </authorList>
    </citation>
    <scope>NUCLEOTIDE SEQUENCE</scope>
    <source>
        <strain evidence="12">HUAS MG91</strain>
    </source>
</reference>
<evidence type="ECO:0000256" key="10">
    <source>
        <dbReference type="SAM" id="SignalP"/>
    </source>
</evidence>
<dbReference type="Pfam" id="PF03777">
    <property type="entry name" value="ChpA-C"/>
    <property type="match status" value="1"/>
</dbReference>
<feature type="compositionally biased region" description="Polar residues" evidence="8">
    <location>
        <begin position="58"/>
        <end position="69"/>
    </location>
</feature>
<evidence type="ECO:0000256" key="8">
    <source>
        <dbReference type="SAM" id="MobiDB-lite"/>
    </source>
</evidence>
<evidence type="ECO:0000256" key="2">
    <source>
        <dbReference type="ARBA" id="ARBA00022512"/>
    </source>
</evidence>
<dbReference type="PROSITE" id="PS51884">
    <property type="entry name" value="CHAPLIN"/>
    <property type="match status" value="1"/>
</dbReference>
<dbReference type="GO" id="GO:0007155">
    <property type="term" value="P:cell adhesion"/>
    <property type="evidence" value="ECO:0007669"/>
    <property type="project" value="UniProtKB-KW"/>
</dbReference>
<feature type="signal peptide" evidence="10">
    <location>
        <begin position="1"/>
        <end position="26"/>
    </location>
</feature>
<evidence type="ECO:0000256" key="3">
    <source>
        <dbReference type="ARBA" id="ARBA00022525"/>
    </source>
</evidence>
<evidence type="ECO:0000313" key="12">
    <source>
        <dbReference type="EMBL" id="XCJ72181.1"/>
    </source>
</evidence>
<keyword evidence="3" id="KW-0964">Secreted</keyword>
<evidence type="ECO:0000256" key="1">
    <source>
        <dbReference type="ARBA" id="ARBA00004191"/>
    </source>
</evidence>
<comment type="subcellular location">
    <subcellularLocation>
        <location evidence="1">Secreted</location>
        <location evidence="1">Cell wall</location>
    </subcellularLocation>
</comment>
<dbReference type="RefSeq" id="WP_353943760.1">
    <property type="nucleotide sequence ID" value="NZ_CP159534.1"/>
</dbReference>
<keyword evidence="2" id="KW-0134">Cell wall</keyword>
<protein>
    <submittedName>
        <fullName evidence="12">Chaplin</fullName>
    </submittedName>
</protein>
<evidence type="ECO:0000259" key="11">
    <source>
        <dbReference type="PROSITE" id="PS51884"/>
    </source>
</evidence>
<feature type="compositionally biased region" description="Pro residues" evidence="8">
    <location>
        <begin position="120"/>
        <end position="151"/>
    </location>
</feature>
<evidence type="ECO:0000256" key="5">
    <source>
        <dbReference type="ARBA" id="ARBA00022889"/>
    </source>
</evidence>
<accession>A0AAU8IVQ1</accession>
<dbReference type="AlphaFoldDB" id="A0AAU8IVQ1"/>
<organism evidence="12">
    <name type="scientific">Streptomyces tabacisoli</name>
    <dbReference type="NCBI Taxonomy" id="3156398"/>
    <lineage>
        <taxon>Bacteria</taxon>
        <taxon>Bacillati</taxon>
        <taxon>Actinomycetota</taxon>
        <taxon>Actinomycetes</taxon>
        <taxon>Kitasatosporales</taxon>
        <taxon>Streptomycetaceae</taxon>
        <taxon>Streptomyces</taxon>
    </lineage>
</organism>
<feature type="compositionally biased region" description="Low complexity" evidence="8">
    <location>
        <begin position="35"/>
        <end position="49"/>
    </location>
</feature>